<keyword evidence="5 10" id="KW-0822">Tryptophan biosynthesis</keyword>
<dbReference type="EC" id="4.2.1.20" evidence="3 10"/>
<comment type="catalytic activity">
    <reaction evidence="9 10">
        <text>(1S,2R)-1-C-(indol-3-yl)glycerol 3-phosphate + L-serine = D-glyceraldehyde 3-phosphate + L-tryptophan + H2O</text>
        <dbReference type="Rhea" id="RHEA:10532"/>
        <dbReference type="ChEBI" id="CHEBI:15377"/>
        <dbReference type="ChEBI" id="CHEBI:33384"/>
        <dbReference type="ChEBI" id="CHEBI:57912"/>
        <dbReference type="ChEBI" id="CHEBI:58866"/>
        <dbReference type="ChEBI" id="CHEBI:59776"/>
        <dbReference type="EC" id="4.2.1.20"/>
    </reaction>
</comment>
<reference evidence="13 14" key="1">
    <citation type="submission" date="2024-01" db="EMBL/GenBank/DDBJ databases">
        <title>Genome assemblies of Stephania.</title>
        <authorList>
            <person name="Yang L."/>
        </authorList>
    </citation>
    <scope>NUCLEOTIDE SEQUENCE [LARGE SCALE GENOMIC DNA]</scope>
    <source>
        <strain evidence="13">JXDWG</strain>
        <tissue evidence="13">Leaf</tissue>
    </source>
</reference>
<dbReference type="InterPro" id="IPR023026">
    <property type="entry name" value="Trp_synth_beta/beta-like"/>
</dbReference>
<evidence type="ECO:0000256" key="5">
    <source>
        <dbReference type="ARBA" id="ARBA00022822"/>
    </source>
</evidence>
<evidence type="ECO:0000256" key="2">
    <source>
        <dbReference type="ARBA" id="ARBA00004733"/>
    </source>
</evidence>
<evidence type="ECO:0000256" key="4">
    <source>
        <dbReference type="ARBA" id="ARBA00022605"/>
    </source>
</evidence>
<protein>
    <recommendedName>
        <fullName evidence="3 10">Tryptophan synthase</fullName>
        <ecNumber evidence="3 10">4.2.1.20</ecNumber>
    </recommendedName>
</protein>
<dbReference type="AlphaFoldDB" id="A0AAP0JGK2"/>
<dbReference type="SUPFAM" id="SSF53686">
    <property type="entry name" value="Tryptophan synthase beta subunit-like PLP-dependent enzymes"/>
    <property type="match status" value="1"/>
</dbReference>
<dbReference type="GO" id="GO:0004834">
    <property type="term" value="F:tryptophan synthase activity"/>
    <property type="evidence" value="ECO:0007669"/>
    <property type="project" value="UniProtKB-EC"/>
</dbReference>
<dbReference type="Gene3D" id="3.40.50.1100">
    <property type="match status" value="2"/>
</dbReference>
<keyword evidence="6 10" id="KW-0663">Pyridoxal phosphate</keyword>
<evidence type="ECO:0000256" key="11">
    <source>
        <dbReference type="SAM" id="MobiDB-lite"/>
    </source>
</evidence>
<dbReference type="FunFam" id="3.40.50.1100:FF:000004">
    <property type="entry name" value="Tryptophan synthase beta chain"/>
    <property type="match status" value="1"/>
</dbReference>
<dbReference type="InterPro" id="IPR001926">
    <property type="entry name" value="TrpB-like_PALP"/>
</dbReference>
<evidence type="ECO:0000313" key="14">
    <source>
        <dbReference type="Proteomes" id="UP001419268"/>
    </source>
</evidence>
<evidence type="ECO:0000256" key="8">
    <source>
        <dbReference type="ARBA" id="ARBA00023239"/>
    </source>
</evidence>
<evidence type="ECO:0000256" key="7">
    <source>
        <dbReference type="ARBA" id="ARBA00023141"/>
    </source>
</evidence>
<comment type="cofactor">
    <cofactor evidence="1 10">
        <name>pyridoxal 5'-phosphate</name>
        <dbReference type="ChEBI" id="CHEBI:597326"/>
    </cofactor>
</comment>
<gene>
    <name evidence="13" type="ORF">Scep_013032</name>
</gene>
<dbReference type="HAMAP" id="MF_00133">
    <property type="entry name" value="Trp_synth_beta"/>
    <property type="match status" value="1"/>
</dbReference>
<evidence type="ECO:0000313" key="13">
    <source>
        <dbReference type="EMBL" id="KAK9133504.1"/>
    </source>
</evidence>
<comment type="caution">
    <text evidence="13">The sequence shown here is derived from an EMBL/GenBank/DDBJ whole genome shotgun (WGS) entry which is preliminary data.</text>
</comment>
<evidence type="ECO:0000256" key="1">
    <source>
        <dbReference type="ARBA" id="ARBA00001933"/>
    </source>
</evidence>
<dbReference type="PANTHER" id="PTHR48077:SF4">
    <property type="entry name" value="TRYPTOPHAN SYNTHASE"/>
    <property type="match status" value="1"/>
</dbReference>
<comment type="pathway">
    <text evidence="2 10">Amino-acid biosynthesis; L-tryptophan biosynthesis; L-tryptophan from chorismate: step 5/5.</text>
</comment>
<dbReference type="Pfam" id="PF00291">
    <property type="entry name" value="PALP"/>
    <property type="match status" value="1"/>
</dbReference>
<name>A0AAP0JGK2_9MAGN</name>
<evidence type="ECO:0000259" key="12">
    <source>
        <dbReference type="Pfam" id="PF00291"/>
    </source>
</evidence>
<evidence type="ECO:0000256" key="10">
    <source>
        <dbReference type="RuleBase" id="RU003663"/>
    </source>
</evidence>
<accession>A0AAP0JGK2</accession>
<dbReference type="PANTHER" id="PTHR48077">
    <property type="entry name" value="TRYPTOPHAN SYNTHASE-RELATED"/>
    <property type="match status" value="1"/>
</dbReference>
<proteinExistence type="inferred from homology"/>
<dbReference type="CDD" id="cd06446">
    <property type="entry name" value="Trp-synth_B"/>
    <property type="match status" value="1"/>
</dbReference>
<sequence>MFLSLQFLGVYAPCSRMNFGENNTSSINPSRLSVNHPLMLRGSAVRSSATSSTVVRTHNSLVIDSPKELERLDHEELNKGVVGVNNYSGKFGKYGGKYVPETLISFLGKLEAEFYSAVRDPEFQEALATALKDYVGRETPLYFAERLTNHYKNENGEGPELYLKREDLNHGGAHKINNSIAQAMLAMRMGRTSIVAATGAGQHGVATAAACAKLALDCTIFMGTQDMQKQPFNVSQMKLLGAQVESVEGSFKDATSEAIRRWVGSLDTSYYLSGTVVGPHPSPSMVREFQSVIGKETRRQAMEKWEGKPDVLVACVGSGSNAMGMFHEFLGDEDVRLIGVEAAGFGLDSGKHSATLARGDVGVYHGTMSYLLQDEEGQILWPHSIGVGLEYPAVGPELSFLKDTKRAEFYSVADQEAVEEYLRLCRLEGIIPAMEASHALAILEKLCPGLPNGAKVVVNVSGRGDKDAEMINDHRRQQETDSDVAESEQRNCRTADIRVDGVNDGQIAKSTDSTAYREQSRRIRRQIAEST</sequence>
<dbReference type="InterPro" id="IPR036052">
    <property type="entry name" value="TrpB-like_PALP_sf"/>
</dbReference>
<dbReference type="EMBL" id="JBBNAG010000005">
    <property type="protein sequence ID" value="KAK9133504.1"/>
    <property type="molecule type" value="Genomic_DNA"/>
</dbReference>
<evidence type="ECO:0000256" key="6">
    <source>
        <dbReference type="ARBA" id="ARBA00022898"/>
    </source>
</evidence>
<keyword evidence="4 10" id="KW-0028">Amino-acid biosynthesis</keyword>
<dbReference type="PROSITE" id="PS00168">
    <property type="entry name" value="TRP_SYNTHASE_BETA"/>
    <property type="match status" value="1"/>
</dbReference>
<feature type="domain" description="Tryptophan synthase beta chain-like PALP" evidence="12">
    <location>
        <begin position="136"/>
        <end position="462"/>
    </location>
</feature>
<evidence type="ECO:0000256" key="3">
    <source>
        <dbReference type="ARBA" id="ARBA00012043"/>
    </source>
</evidence>
<keyword evidence="7 10" id="KW-0057">Aromatic amino acid biosynthesis</keyword>
<keyword evidence="14" id="KW-1185">Reference proteome</keyword>
<feature type="region of interest" description="Disordered" evidence="11">
    <location>
        <begin position="510"/>
        <end position="531"/>
    </location>
</feature>
<dbReference type="Proteomes" id="UP001419268">
    <property type="component" value="Unassembled WGS sequence"/>
</dbReference>
<organism evidence="13 14">
    <name type="scientific">Stephania cephalantha</name>
    <dbReference type="NCBI Taxonomy" id="152367"/>
    <lineage>
        <taxon>Eukaryota</taxon>
        <taxon>Viridiplantae</taxon>
        <taxon>Streptophyta</taxon>
        <taxon>Embryophyta</taxon>
        <taxon>Tracheophyta</taxon>
        <taxon>Spermatophyta</taxon>
        <taxon>Magnoliopsida</taxon>
        <taxon>Ranunculales</taxon>
        <taxon>Menispermaceae</taxon>
        <taxon>Menispermoideae</taxon>
        <taxon>Cissampelideae</taxon>
        <taxon>Stephania</taxon>
    </lineage>
</organism>
<evidence type="ECO:0000256" key="9">
    <source>
        <dbReference type="ARBA" id="ARBA00049047"/>
    </source>
</evidence>
<dbReference type="InterPro" id="IPR006653">
    <property type="entry name" value="Trp_synth_b_CS"/>
</dbReference>
<dbReference type="NCBIfam" id="TIGR00263">
    <property type="entry name" value="trpB"/>
    <property type="match status" value="1"/>
</dbReference>
<dbReference type="InterPro" id="IPR006654">
    <property type="entry name" value="Trp_synth_beta"/>
</dbReference>
<keyword evidence="8 10" id="KW-0456">Lyase</keyword>
<dbReference type="GO" id="GO:0005737">
    <property type="term" value="C:cytoplasm"/>
    <property type="evidence" value="ECO:0007669"/>
    <property type="project" value="TreeGrafter"/>
</dbReference>